<keyword evidence="2" id="KW-1185">Reference proteome</keyword>
<organism evidence="1 2">
    <name type="scientific">Nonomuraea corallina</name>
    <dbReference type="NCBI Taxonomy" id="2989783"/>
    <lineage>
        <taxon>Bacteria</taxon>
        <taxon>Bacillati</taxon>
        <taxon>Actinomycetota</taxon>
        <taxon>Actinomycetes</taxon>
        <taxon>Streptosporangiales</taxon>
        <taxon>Streptosporangiaceae</taxon>
        <taxon>Nonomuraea</taxon>
    </lineage>
</organism>
<proteinExistence type="predicted"/>
<gene>
    <name evidence="1" type="ORF">OUY22_35235</name>
</gene>
<protein>
    <submittedName>
        <fullName evidence="1">Uncharacterized protein</fullName>
    </submittedName>
</protein>
<name>A0ABT4SN77_9ACTN</name>
<accession>A0ABT4SN77</accession>
<feature type="non-terminal residue" evidence="1">
    <location>
        <position position="1"/>
    </location>
</feature>
<dbReference type="EMBL" id="JAPNNL010000272">
    <property type="protein sequence ID" value="MDA0638693.1"/>
    <property type="molecule type" value="Genomic_DNA"/>
</dbReference>
<sequence>VSEDADGTIVVTIAELRDADQLERDLAELGVRADVTYAPAGKRCDGPRGDIVADRTALREPGTSLSYPKGGKLTIDPARIGADQTLVMEFSERDPAESAEDGMTVWRYGGLIVRGEVRPCALVDDEFWNKPIG</sequence>
<dbReference type="Proteomes" id="UP001144036">
    <property type="component" value="Unassembled WGS sequence"/>
</dbReference>
<evidence type="ECO:0000313" key="1">
    <source>
        <dbReference type="EMBL" id="MDA0638693.1"/>
    </source>
</evidence>
<reference evidence="1" key="1">
    <citation type="submission" date="2022-11" db="EMBL/GenBank/DDBJ databases">
        <title>Nonomuraea corallina sp. nov., a new species of the genus Nonomuraea isolated from sea side sediment in Thai sea.</title>
        <authorList>
            <person name="Ngamcharungchit C."/>
            <person name="Matsumoto A."/>
            <person name="Suriyachadkun C."/>
            <person name="Panbangred W."/>
            <person name="Inahashi Y."/>
            <person name="Intra B."/>
        </authorList>
    </citation>
    <scope>NUCLEOTIDE SEQUENCE</scope>
    <source>
        <strain evidence="1">MCN248</strain>
    </source>
</reference>
<evidence type="ECO:0000313" key="2">
    <source>
        <dbReference type="Proteomes" id="UP001144036"/>
    </source>
</evidence>
<comment type="caution">
    <text evidence="1">The sequence shown here is derived from an EMBL/GenBank/DDBJ whole genome shotgun (WGS) entry which is preliminary data.</text>
</comment>